<dbReference type="RefSeq" id="WP_265126518.1">
    <property type="nucleotide sequence ID" value="NZ_JAPCHY010000002.1"/>
</dbReference>
<dbReference type="PANTHER" id="PTHR47197">
    <property type="entry name" value="PROTEIN NIRF"/>
    <property type="match status" value="1"/>
</dbReference>
<comment type="caution">
    <text evidence="2">The sequence shown here is derived from an EMBL/GenBank/DDBJ whole genome shotgun (WGS) entry which is preliminary data.</text>
</comment>
<keyword evidence="1" id="KW-0732">Signal</keyword>
<organism evidence="2 3">
    <name type="scientific">Xanthomonas chitinilytica</name>
    <dbReference type="NCBI Taxonomy" id="2989819"/>
    <lineage>
        <taxon>Bacteria</taxon>
        <taxon>Pseudomonadati</taxon>
        <taxon>Pseudomonadota</taxon>
        <taxon>Gammaproteobacteria</taxon>
        <taxon>Lysobacterales</taxon>
        <taxon>Lysobacteraceae</taxon>
        <taxon>Xanthomonas</taxon>
    </lineage>
</organism>
<dbReference type="EMBL" id="JAPCHY010000002">
    <property type="protein sequence ID" value="MCW4471570.1"/>
    <property type="molecule type" value="Genomic_DNA"/>
</dbReference>
<evidence type="ECO:0000256" key="1">
    <source>
        <dbReference type="SAM" id="SignalP"/>
    </source>
</evidence>
<evidence type="ECO:0000313" key="3">
    <source>
        <dbReference type="Proteomes" id="UP001209922"/>
    </source>
</evidence>
<dbReference type="Gene3D" id="2.130.10.10">
    <property type="entry name" value="YVTN repeat-like/Quinoprotein amine dehydrogenase"/>
    <property type="match status" value="1"/>
</dbReference>
<keyword evidence="3" id="KW-1185">Reference proteome</keyword>
<dbReference type="PANTHER" id="PTHR47197:SF3">
    <property type="entry name" value="DIHYDRO-HEME D1 DEHYDROGENASE"/>
    <property type="match status" value="1"/>
</dbReference>
<accession>A0ABT3JSV2</accession>
<dbReference type="SUPFAM" id="SSF51004">
    <property type="entry name" value="C-terminal (heme d1) domain of cytochrome cd1-nitrite reductase"/>
    <property type="match status" value="1"/>
</dbReference>
<dbReference type="Proteomes" id="UP001209922">
    <property type="component" value="Unassembled WGS sequence"/>
</dbReference>
<sequence>MKHVFPRTLRAARPTVLGLALMLATGIAGAQVFGQPDTDFSGNVRATAQVVLPGSETGIEGSGFKPGQKITLLRGETVLNAQPYVADAEGKFAGQLAIPADAVAGQQPIVVRTSGPDAASIFELKVSREVPLSGQERFDATSSKLVQGLYQVAYSARNDAAFVTSAVGRPPVKQSELLKVDPKTLKIVARVTPEAAPAPAARPGQEPREGGVFAVYGVGVDDANGNVWVTNTRQDTVAVYRQSDLALVKQFPEGAVPHSRDVVIDPAHDRAYVSATGETFVSVFDTRTLQQLDNIEIASGKRGEKFTPTSLDLDPATGKVYTASLGSSEAAVIDGIAGKVEKVFPLANARSAIGVAWNPVAKRLLVVSQGSDNLLIVDPETGKVEHDVYVGAGSLNVSYDPTSRLAYVSNRGAGTVTVVDEAGNIVANLDGGTYPNHVSKGPNGVMFAVNKARGNDDPKGDRITRLVLKKRR</sequence>
<dbReference type="InterPro" id="IPR051200">
    <property type="entry name" value="Host-pathogen_enzymatic-act"/>
</dbReference>
<proteinExistence type="predicted"/>
<feature type="chain" id="PRO_5046429054" evidence="1">
    <location>
        <begin position="31"/>
        <end position="472"/>
    </location>
</feature>
<name>A0ABT3JSV2_9XANT</name>
<gene>
    <name evidence="2" type="ORF">OK345_03500</name>
</gene>
<dbReference type="InterPro" id="IPR011048">
    <property type="entry name" value="Haem_d1_sf"/>
</dbReference>
<evidence type="ECO:0000313" key="2">
    <source>
        <dbReference type="EMBL" id="MCW4471570.1"/>
    </source>
</evidence>
<reference evidence="2 3" key="1">
    <citation type="submission" date="2022-10" db="EMBL/GenBank/DDBJ databases">
        <title>Xanthomonas sp. H13-6.</title>
        <authorList>
            <person name="Liu X."/>
            <person name="Deng Z."/>
            <person name="Jiang Y."/>
            <person name="Yu T."/>
            <person name="Ai J."/>
        </authorList>
    </citation>
    <scope>NUCLEOTIDE SEQUENCE [LARGE SCALE GENOMIC DNA]</scope>
    <source>
        <strain evidence="2 3">H13-6</strain>
    </source>
</reference>
<feature type="signal peptide" evidence="1">
    <location>
        <begin position="1"/>
        <end position="30"/>
    </location>
</feature>
<protein>
    <submittedName>
        <fullName evidence="2">YncE family protein</fullName>
    </submittedName>
</protein>
<dbReference type="InterPro" id="IPR015943">
    <property type="entry name" value="WD40/YVTN_repeat-like_dom_sf"/>
</dbReference>